<dbReference type="Proteomes" id="UP000012073">
    <property type="component" value="Unassembled WGS sequence"/>
</dbReference>
<dbReference type="EMBL" id="HG001713">
    <property type="protein sequence ID" value="CDF34992.1"/>
    <property type="molecule type" value="Genomic_DNA"/>
</dbReference>
<dbReference type="OMA" id="VARTEYS"/>
<dbReference type="OrthoDB" id="2093at2759"/>
<evidence type="ECO:0000313" key="2">
    <source>
        <dbReference type="EMBL" id="CDF34992.1"/>
    </source>
</evidence>
<accession>R7Q915</accession>
<reference evidence="3" key="1">
    <citation type="journal article" date="2013" name="Proc. Natl. Acad. Sci. U.S.A.">
        <title>Genome structure and metabolic features in the red seaweed Chondrus crispus shed light on evolution of the Archaeplastida.</title>
        <authorList>
            <person name="Collen J."/>
            <person name="Porcel B."/>
            <person name="Carre W."/>
            <person name="Ball S.G."/>
            <person name="Chaparro C."/>
            <person name="Tonon T."/>
            <person name="Barbeyron T."/>
            <person name="Michel G."/>
            <person name="Noel B."/>
            <person name="Valentin K."/>
            <person name="Elias M."/>
            <person name="Artiguenave F."/>
            <person name="Arun A."/>
            <person name="Aury J.M."/>
            <person name="Barbosa-Neto J.F."/>
            <person name="Bothwell J.H."/>
            <person name="Bouget F.Y."/>
            <person name="Brillet L."/>
            <person name="Cabello-Hurtado F."/>
            <person name="Capella-Gutierrez S."/>
            <person name="Charrier B."/>
            <person name="Cladiere L."/>
            <person name="Cock J.M."/>
            <person name="Coelho S.M."/>
            <person name="Colleoni C."/>
            <person name="Czjzek M."/>
            <person name="Da Silva C."/>
            <person name="Delage L."/>
            <person name="Denoeud F."/>
            <person name="Deschamps P."/>
            <person name="Dittami S.M."/>
            <person name="Gabaldon T."/>
            <person name="Gachon C.M."/>
            <person name="Groisillier A."/>
            <person name="Herve C."/>
            <person name="Jabbari K."/>
            <person name="Katinka M."/>
            <person name="Kloareg B."/>
            <person name="Kowalczyk N."/>
            <person name="Labadie K."/>
            <person name="Leblanc C."/>
            <person name="Lopez P.J."/>
            <person name="McLachlan D.H."/>
            <person name="Meslet-Cladiere L."/>
            <person name="Moustafa A."/>
            <person name="Nehr Z."/>
            <person name="Nyvall Collen P."/>
            <person name="Panaud O."/>
            <person name="Partensky F."/>
            <person name="Poulain J."/>
            <person name="Rensing S.A."/>
            <person name="Rousvoal S."/>
            <person name="Samson G."/>
            <person name="Symeonidi A."/>
            <person name="Weissenbach J."/>
            <person name="Zambounis A."/>
            <person name="Wincker P."/>
            <person name="Boyen C."/>
        </authorList>
    </citation>
    <scope>NUCLEOTIDE SEQUENCE [LARGE SCALE GENOMIC DNA]</scope>
    <source>
        <strain evidence="3">cv. Stackhouse</strain>
    </source>
</reference>
<dbReference type="KEGG" id="ccp:CHC_T00003322001"/>
<sequence length="501" mass="56307">MHPVSTLDPTASRNSRASKSFASLTSHERQLTRRVRKSGQARTQAAVNQRRRHRGFVVAVDGGSHTEVWSRLSRRPLDRICITFTFLRAAPFHRLAPPDETALQPHYPLLSPHVPFETTRRLALPHMEDDRKGKPVAVIGGMYAKAKQRVLNRMGKRTTLTRNPRVDFISKRVEEIKGKKARVSALATSAKSQLKHTQKTMVELDQAMLDAFKDELGERKWDDAKGTYTRDLHMEERRLVADMERVLNRCRETMDKVIGAYVEHLDDIAHKPLTYNTPDEDARLATVMSTKEEYKTVRTLYSDAMIDLDADLATGSSPKPSKQELVDRTKRDYEEMSERLCDDALKYEHIYREELAQRVSAHFMAEQHLLRGVNTAMKDFMPYTRGLTLDWEEMRNTRRANLAAAKKGTFDDDDDALAQHMNASLPGPSDSARNRDGVRADPSASNPFGNIASDVSHSASSAASAIANAGKQTSKSISNIVQQYAAKPAAKKATGLDKVKL</sequence>
<feature type="compositionally biased region" description="Polar residues" evidence="1">
    <location>
        <begin position="7"/>
        <end position="25"/>
    </location>
</feature>
<proteinExistence type="predicted"/>
<organism evidence="2 3">
    <name type="scientific">Chondrus crispus</name>
    <name type="common">Carrageen Irish moss</name>
    <name type="synonym">Polymorpha crispa</name>
    <dbReference type="NCBI Taxonomy" id="2769"/>
    <lineage>
        <taxon>Eukaryota</taxon>
        <taxon>Rhodophyta</taxon>
        <taxon>Florideophyceae</taxon>
        <taxon>Rhodymeniophycidae</taxon>
        <taxon>Gigartinales</taxon>
        <taxon>Gigartinaceae</taxon>
        <taxon>Chondrus</taxon>
    </lineage>
</organism>
<name>R7Q915_CHOCR</name>
<gene>
    <name evidence="2" type="ORF">CHC_T00003322001</name>
</gene>
<feature type="region of interest" description="Disordered" evidence="1">
    <location>
        <begin position="419"/>
        <end position="452"/>
    </location>
</feature>
<keyword evidence="3" id="KW-1185">Reference proteome</keyword>
<protein>
    <submittedName>
        <fullName evidence="2">Uncharacterized protein</fullName>
    </submittedName>
</protein>
<feature type="region of interest" description="Disordered" evidence="1">
    <location>
        <begin position="1"/>
        <end position="50"/>
    </location>
</feature>
<dbReference type="AlphaFoldDB" id="R7Q915"/>
<dbReference type="Gramene" id="CDF34992">
    <property type="protein sequence ID" value="CDF34992"/>
    <property type="gene ID" value="CHC_T00003322001"/>
</dbReference>
<dbReference type="RefSeq" id="XP_005714811.1">
    <property type="nucleotide sequence ID" value="XM_005714754.1"/>
</dbReference>
<dbReference type="GeneID" id="17322526"/>
<evidence type="ECO:0000313" key="3">
    <source>
        <dbReference type="Proteomes" id="UP000012073"/>
    </source>
</evidence>
<evidence type="ECO:0000256" key="1">
    <source>
        <dbReference type="SAM" id="MobiDB-lite"/>
    </source>
</evidence>